<dbReference type="InterPro" id="IPR000967">
    <property type="entry name" value="Znf_NFX1"/>
</dbReference>
<dbReference type="Pfam" id="PF01422">
    <property type="entry name" value="zf-NF-X1"/>
    <property type="match status" value="7"/>
</dbReference>
<keyword evidence="7" id="KW-1133">Transmembrane helix</keyword>
<evidence type="ECO:0000256" key="1">
    <source>
        <dbReference type="ARBA" id="ARBA00007269"/>
    </source>
</evidence>
<organism evidence="9 10">
    <name type="scientific">Ladona fulva</name>
    <name type="common">Scarce chaser dragonfly</name>
    <name type="synonym">Libellula fulva</name>
    <dbReference type="NCBI Taxonomy" id="123851"/>
    <lineage>
        <taxon>Eukaryota</taxon>
        <taxon>Metazoa</taxon>
        <taxon>Ecdysozoa</taxon>
        <taxon>Arthropoda</taxon>
        <taxon>Hexapoda</taxon>
        <taxon>Insecta</taxon>
        <taxon>Pterygota</taxon>
        <taxon>Palaeoptera</taxon>
        <taxon>Odonata</taxon>
        <taxon>Epiprocta</taxon>
        <taxon>Anisoptera</taxon>
        <taxon>Libelluloidea</taxon>
        <taxon>Libellulidae</taxon>
        <taxon>Ladona</taxon>
    </lineage>
</organism>
<dbReference type="InterPro" id="IPR034078">
    <property type="entry name" value="NFX1_fam"/>
</dbReference>
<keyword evidence="3" id="KW-0677">Repeat</keyword>
<comment type="similarity">
    <text evidence="1">Belongs to the NFX1 family.</text>
</comment>
<dbReference type="PANTHER" id="PTHR12360">
    <property type="entry name" value="NUCLEAR TRANSCRIPTION FACTOR, X-BOX BINDING 1 NFX1"/>
    <property type="match status" value="1"/>
</dbReference>
<keyword evidence="2" id="KW-0479">Metal-binding</keyword>
<evidence type="ECO:0000313" key="10">
    <source>
        <dbReference type="Proteomes" id="UP000792457"/>
    </source>
</evidence>
<dbReference type="GO" id="GO:0000977">
    <property type="term" value="F:RNA polymerase II transcription regulatory region sequence-specific DNA binding"/>
    <property type="evidence" value="ECO:0007669"/>
    <property type="project" value="TreeGrafter"/>
</dbReference>
<dbReference type="EMBL" id="KZ308545">
    <property type="protein sequence ID" value="KAG8231256.1"/>
    <property type="molecule type" value="Genomic_DNA"/>
</dbReference>
<evidence type="ECO:0000259" key="8">
    <source>
        <dbReference type="SMART" id="SM00438"/>
    </source>
</evidence>
<reference evidence="9" key="2">
    <citation type="submission" date="2017-10" db="EMBL/GenBank/DDBJ databases">
        <title>Ladona fulva Genome sequencing and assembly.</title>
        <authorList>
            <person name="Murali S."/>
            <person name="Richards S."/>
            <person name="Bandaranaike D."/>
            <person name="Bellair M."/>
            <person name="Blankenburg K."/>
            <person name="Chao H."/>
            <person name="Dinh H."/>
            <person name="Doddapaneni H."/>
            <person name="Dugan-Rocha S."/>
            <person name="Elkadiri S."/>
            <person name="Gnanaolivu R."/>
            <person name="Hernandez B."/>
            <person name="Skinner E."/>
            <person name="Javaid M."/>
            <person name="Lee S."/>
            <person name="Li M."/>
            <person name="Ming W."/>
            <person name="Munidasa M."/>
            <person name="Muniz J."/>
            <person name="Nguyen L."/>
            <person name="Hughes D."/>
            <person name="Osuji N."/>
            <person name="Pu L.-L."/>
            <person name="Puazo M."/>
            <person name="Qu C."/>
            <person name="Quiroz J."/>
            <person name="Raj R."/>
            <person name="Weissenberger G."/>
            <person name="Xin Y."/>
            <person name="Zou X."/>
            <person name="Han Y."/>
            <person name="Worley K."/>
            <person name="Muzny D."/>
            <person name="Gibbs R."/>
        </authorList>
    </citation>
    <scope>NUCLEOTIDE SEQUENCE</scope>
    <source>
        <strain evidence="9">Sampled in the wild</strain>
    </source>
</reference>
<evidence type="ECO:0000256" key="6">
    <source>
        <dbReference type="SAM" id="Coils"/>
    </source>
</evidence>
<evidence type="ECO:0000256" key="2">
    <source>
        <dbReference type="ARBA" id="ARBA00022723"/>
    </source>
</evidence>
<evidence type="ECO:0000256" key="5">
    <source>
        <dbReference type="ARBA" id="ARBA00022833"/>
    </source>
</evidence>
<keyword evidence="6" id="KW-0175">Coiled coil</keyword>
<dbReference type="GO" id="GO:0000981">
    <property type="term" value="F:DNA-binding transcription factor activity, RNA polymerase II-specific"/>
    <property type="evidence" value="ECO:0007669"/>
    <property type="project" value="TreeGrafter"/>
</dbReference>
<keyword evidence="10" id="KW-1185">Reference proteome</keyword>
<keyword evidence="7" id="KW-0472">Membrane</keyword>
<dbReference type="GO" id="GO:0008270">
    <property type="term" value="F:zinc ion binding"/>
    <property type="evidence" value="ECO:0007669"/>
    <property type="project" value="UniProtKB-KW"/>
</dbReference>
<comment type="caution">
    <text evidence="9">The sequence shown here is derived from an EMBL/GenBank/DDBJ whole genome shotgun (WGS) entry which is preliminary data.</text>
</comment>
<proteinExistence type="inferred from homology"/>
<evidence type="ECO:0000256" key="7">
    <source>
        <dbReference type="SAM" id="Phobius"/>
    </source>
</evidence>
<keyword evidence="5" id="KW-0862">Zinc</keyword>
<evidence type="ECO:0000256" key="4">
    <source>
        <dbReference type="ARBA" id="ARBA00022771"/>
    </source>
</evidence>
<evidence type="ECO:0000313" key="9">
    <source>
        <dbReference type="EMBL" id="KAG8231256.1"/>
    </source>
</evidence>
<feature type="domain" description="NF-X1-type" evidence="8">
    <location>
        <begin position="307"/>
        <end position="325"/>
    </location>
</feature>
<feature type="coiled-coil region" evidence="6">
    <location>
        <begin position="751"/>
        <end position="786"/>
    </location>
</feature>
<feature type="transmembrane region" description="Helical" evidence="7">
    <location>
        <begin position="812"/>
        <end position="831"/>
    </location>
</feature>
<reference evidence="9" key="1">
    <citation type="submission" date="2013-04" db="EMBL/GenBank/DDBJ databases">
        <authorList>
            <person name="Qu J."/>
            <person name="Murali S.C."/>
            <person name="Bandaranaike D."/>
            <person name="Bellair M."/>
            <person name="Blankenburg K."/>
            <person name="Chao H."/>
            <person name="Dinh H."/>
            <person name="Doddapaneni H."/>
            <person name="Downs B."/>
            <person name="Dugan-Rocha S."/>
            <person name="Elkadiri S."/>
            <person name="Gnanaolivu R.D."/>
            <person name="Hernandez B."/>
            <person name="Javaid M."/>
            <person name="Jayaseelan J.C."/>
            <person name="Lee S."/>
            <person name="Li M."/>
            <person name="Ming W."/>
            <person name="Munidasa M."/>
            <person name="Muniz J."/>
            <person name="Nguyen L."/>
            <person name="Ongeri F."/>
            <person name="Osuji N."/>
            <person name="Pu L.-L."/>
            <person name="Puazo M."/>
            <person name="Qu C."/>
            <person name="Quiroz J."/>
            <person name="Raj R."/>
            <person name="Weissenberger G."/>
            <person name="Xin Y."/>
            <person name="Zou X."/>
            <person name="Han Y."/>
            <person name="Richards S."/>
            <person name="Worley K."/>
            <person name="Muzny D."/>
            <person name="Gibbs R."/>
        </authorList>
    </citation>
    <scope>NUCLEOTIDE SEQUENCE</scope>
    <source>
        <strain evidence="9">Sampled in the wild</strain>
    </source>
</reference>
<gene>
    <name evidence="9" type="ORF">J437_LFUL011110</name>
</gene>
<dbReference type="OrthoDB" id="536399at2759"/>
<dbReference type="CDD" id="cd16697">
    <property type="entry name" value="RING-CH-C4HC3_NFXL1"/>
    <property type="match status" value="1"/>
</dbReference>
<protein>
    <recommendedName>
        <fullName evidence="8">NF-X1-type domain-containing protein</fullName>
    </recommendedName>
</protein>
<feature type="domain" description="NF-X1-type" evidence="8">
    <location>
        <begin position="670"/>
        <end position="701"/>
    </location>
</feature>
<dbReference type="CDD" id="cd06008">
    <property type="entry name" value="NF-X1-zinc-finger"/>
    <property type="match status" value="3"/>
</dbReference>
<accession>A0A8K0KA65</accession>
<dbReference type="Proteomes" id="UP000792457">
    <property type="component" value="Unassembled WGS sequence"/>
</dbReference>
<name>A0A8K0KA65_LADFU</name>
<feature type="domain" description="NF-X1-type" evidence="8">
    <location>
        <begin position="217"/>
        <end position="235"/>
    </location>
</feature>
<dbReference type="AlphaFoldDB" id="A0A8K0KA65"/>
<dbReference type="SMART" id="SM00438">
    <property type="entry name" value="ZnF_NFX"/>
    <property type="match status" value="6"/>
</dbReference>
<dbReference type="GO" id="GO:0005634">
    <property type="term" value="C:nucleus"/>
    <property type="evidence" value="ECO:0007669"/>
    <property type="project" value="InterPro"/>
</dbReference>
<dbReference type="PANTHER" id="PTHR12360:SF1">
    <property type="entry name" value="NF-X1-TYPE ZINC FINGER PROTEIN NFXL1"/>
    <property type="match status" value="1"/>
</dbReference>
<keyword evidence="7" id="KW-0812">Transmembrane</keyword>
<keyword evidence="4" id="KW-0863">Zinc-finger</keyword>
<feature type="domain" description="NF-X1-type" evidence="8">
    <location>
        <begin position="370"/>
        <end position="389"/>
    </location>
</feature>
<feature type="domain" description="NF-X1-type" evidence="8">
    <location>
        <begin position="593"/>
        <end position="612"/>
    </location>
</feature>
<sequence length="837" mass="92852">MSFTIYSNNVNFLTTMAGRGRGNAWNRGSVTFGPTSKPGIKNEKVVETNKASINKQAYSSSEEEDDDNNSDDILGKVLQTYAQLGGASHDLGRTQLFLEEVFQSGSATCLICISTVGKNEAIWNCCLCYCFFHLNCLQRWAQESIMHQKRALEEQPLNTAPDFCWSCPKCRHMYPESEIPSKYLCFCGKRVDPPPYSGWHVPHSCGETCGRELTPSCGHSCPLLCHPGPCPPCPRQVTVSCQCGRQPPKAVRCSGKVWSCGQPCRKVLPCNNSQLRIKDNAPVGRGRGKFLQHLNDTKEARVGKDEEPHLCLEICHSGPCMPCPRKSLQPCRCGKESTMRPCSEMDWQCKQCCDGHCPPCDKICSKMLSCGKHRCPAPCHRGPCYPCPLMVTISCPCKSTSIKVPCGQERRIKGDAKRNKGVIVKCRKPCKLPSQCQHPPRPHTCHSGECPSCRDICGIVREGSCGHACSAKCHTSVWVKEEVEAPKKPAGPWEKPQDPKIVKKCLPCPPCTTRVEVICLGGHEKSFQPCHSASPYCCGRECGRLLPCTTHSCTFPCHHVKGGSKDLEHEPALAGKNCEPCNNPCLKPRPNGCSHACPLGKCHPGDCPSCKQNMKQKCHCGLSPAMFIECRKWVAALEEDSKAEKGNSKEQSCIEKLLSCGNQCPKLLSCGHRCEITCHSGPCPADVLDGKSGGEVIQCTQKVRVTCPCGLLKQRRICKDVHAFGSDDSAKGKKDSKSLVLLECNEECKLRKEEVTRAREESAERKRKEEERRNAEELEKFKLKQEGRRGRTRRRRDREDLEDDGNIFRRHWIMISIMLSIAAVGIAVFMLTETNSK</sequence>
<evidence type="ECO:0000256" key="3">
    <source>
        <dbReference type="ARBA" id="ARBA00022737"/>
    </source>
</evidence>
<feature type="domain" description="NF-X1-type" evidence="8">
    <location>
        <begin position="436"/>
        <end position="455"/>
    </location>
</feature>